<dbReference type="Gene3D" id="3.20.80.10">
    <property type="entry name" value="Regulatory factor, effector binding domain"/>
    <property type="match status" value="1"/>
</dbReference>
<dbReference type="AlphaFoldDB" id="A0A6G7WGD4"/>
<organism evidence="1 2">
    <name type="scientific">Jeotgalibaca porci</name>
    <dbReference type="NCBI Taxonomy" id="1868793"/>
    <lineage>
        <taxon>Bacteria</taxon>
        <taxon>Bacillati</taxon>
        <taxon>Bacillota</taxon>
        <taxon>Bacilli</taxon>
        <taxon>Lactobacillales</taxon>
        <taxon>Carnobacteriaceae</taxon>
        <taxon>Jeotgalibaca</taxon>
    </lineage>
</organism>
<keyword evidence="2" id="KW-1185">Reference proteome</keyword>
<name>A0A6G7WGD4_9LACT</name>
<accession>A0A6G7WGD4</accession>
<reference evidence="1 2" key="1">
    <citation type="journal article" date="2017" name="Int. J. Syst. Evol. Microbiol.">
        <title>Jeotgalibaca porci sp. nov. and Jeotgalibaca arthritidis sp. nov., isolated from pigs, and emended description of the genus Jeotgalibaca.</title>
        <authorList>
            <person name="Zamora L."/>
            <person name="Perez-Sancho M."/>
            <person name="Dominguez L."/>
            <person name="Fernandez-Garayzabal J.F."/>
            <person name="Vela A.I."/>
        </authorList>
    </citation>
    <scope>NUCLEOTIDE SEQUENCE [LARGE SCALE GENOMIC DNA]</scope>
    <source>
        <strain evidence="1 2">CCUG 69148</strain>
    </source>
</reference>
<proteinExistence type="predicted"/>
<evidence type="ECO:0000313" key="1">
    <source>
        <dbReference type="EMBL" id="QIK51324.1"/>
    </source>
</evidence>
<gene>
    <name evidence="1" type="ORF">G7058_04185</name>
</gene>
<protein>
    <submittedName>
        <fullName evidence="1">Transcriptional regulator</fullName>
    </submittedName>
</protein>
<dbReference type="RefSeq" id="WP_166062378.1">
    <property type="nucleotide sequence ID" value="NZ_CP049889.1"/>
</dbReference>
<dbReference type="InterPro" id="IPR011256">
    <property type="entry name" value="Reg_factor_effector_dom_sf"/>
</dbReference>
<dbReference type="Proteomes" id="UP000501830">
    <property type="component" value="Chromosome"/>
</dbReference>
<sequence>MHGKGDPNAENGEYAEAITLSYAIAYTIRMSHKNGGAIPGYFEYVVLPLEGLWWLADGSADMNYTAKDRLAWVSLIRLSDFVTQEVFEWAKETVAQKKKRAVSKAEMLVLTERLTAQILHRGPYDDEPATVEVLHTYLETTDYELDLSAIRHPIKKRGNRL</sequence>
<dbReference type="KEGG" id="jpo:G7058_04185"/>
<evidence type="ECO:0000313" key="2">
    <source>
        <dbReference type="Proteomes" id="UP000501830"/>
    </source>
</evidence>
<dbReference type="EMBL" id="CP049889">
    <property type="protein sequence ID" value="QIK51324.1"/>
    <property type="molecule type" value="Genomic_DNA"/>
</dbReference>
<dbReference type="GeneID" id="94552465"/>